<feature type="domain" description="MgtC/SapB/SrpB/YhiD N-terminal" evidence="2">
    <location>
        <begin position="11"/>
        <end position="128"/>
    </location>
</feature>
<feature type="domain" description="DUF4010" evidence="3">
    <location>
        <begin position="177"/>
        <end position="385"/>
    </location>
</feature>
<dbReference type="InParanoid" id="A0A3N0VNK8"/>
<keyword evidence="1" id="KW-1133">Transmembrane helix</keyword>
<organism evidence="4 5">
    <name type="scientific">Stagnimonas aquatica</name>
    <dbReference type="NCBI Taxonomy" id="2689987"/>
    <lineage>
        <taxon>Bacteria</taxon>
        <taxon>Pseudomonadati</taxon>
        <taxon>Pseudomonadota</taxon>
        <taxon>Gammaproteobacteria</taxon>
        <taxon>Nevskiales</taxon>
        <taxon>Nevskiaceae</taxon>
        <taxon>Stagnimonas</taxon>
    </lineage>
</organism>
<dbReference type="RefSeq" id="WP_123210423.1">
    <property type="nucleotide sequence ID" value="NZ_RJVO01000001.1"/>
</dbReference>
<sequence length="414" mass="43405">MEELKLVQPFLVSLGIGLMMGLERERRPNARAGLRSFALTALLGTTAALLGEHGASIWPLVAGLLTVGAVMLHARAPAANGEDPDTVTPLGALLCYCLGAMLWYQHTHLAVALALAATSLMYFKAELHGLSHRLTHQDLISFLQFALISFIVLPLLPNQGYGPYEVLNPFRMWLMVVLISGIGLAGYTALRLFGEGRSAPLLGLLGGAVSSTVTTMVYARQVRQTPALRRMALAVILIANLVVMLRLAIVTAVMGRDVLAQLLPVLGLGFAAGALVAWPALRAAQHEAQPGAPLEIANPIELRAALSFGLLFGLVLLAVAWLHDLAGARGVYAVALVSGLTDVDVITLSSLQMHETGGLTTAEVVHSIALAYGSNLVAKLLIVGAIAGRALLLPVLRGFAATGAGLGLGVLLFA</sequence>
<feature type="transmembrane region" description="Helical" evidence="1">
    <location>
        <begin position="304"/>
        <end position="323"/>
    </location>
</feature>
<keyword evidence="1" id="KW-0812">Transmembrane</keyword>
<dbReference type="Pfam" id="PF13194">
    <property type="entry name" value="DUF4010"/>
    <property type="match status" value="1"/>
</dbReference>
<dbReference type="InterPro" id="IPR049177">
    <property type="entry name" value="MgtC_SapB_SrpB_YhiD_N"/>
</dbReference>
<feature type="transmembrane region" description="Helical" evidence="1">
    <location>
        <begin position="139"/>
        <end position="158"/>
    </location>
</feature>
<dbReference type="Proteomes" id="UP000282106">
    <property type="component" value="Unassembled WGS sequence"/>
</dbReference>
<name>A0A3N0VNK8_9GAMM</name>
<evidence type="ECO:0000313" key="4">
    <source>
        <dbReference type="EMBL" id="ROH93568.1"/>
    </source>
</evidence>
<evidence type="ECO:0000259" key="3">
    <source>
        <dbReference type="Pfam" id="PF13194"/>
    </source>
</evidence>
<keyword evidence="5" id="KW-1185">Reference proteome</keyword>
<feature type="transmembrane region" description="Helical" evidence="1">
    <location>
        <begin position="395"/>
        <end position="413"/>
    </location>
</feature>
<dbReference type="InterPro" id="IPR025105">
    <property type="entry name" value="DUF4010"/>
</dbReference>
<comment type="caution">
    <text evidence="4">The sequence shown here is derived from an EMBL/GenBank/DDBJ whole genome shotgun (WGS) entry which is preliminary data.</text>
</comment>
<keyword evidence="1" id="KW-0472">Membrane</keyword>
<dbReference type="EMBL" id="RJVO01000001">
    <property type="protein sequence ID" value="ROH93568.1"/>
    <property type="molecule type" value="Genomic_DNA"/>
</dbReference>
<reference evidence="4 5" key="1">
    <citation type="submission" date="2018-10" db="EMBL/GenBank/DDBJ databases">
        <authorList>
            <person name="Chen W.-M."/>
        </authorList>
    </citation>
    <scope>NUCLEOTIDE SEQUENCE [LARGE SCALE GENOMIC DNA]</scope>
    <source>
        <strain evidence="4 5">THS-13</strain>
    </source>
</reference>
<evidence type="ECO:0000256" key="1">
    <source>
        <dbReference type="SAM" id="Phobius"/>
    </source>
</evidence>
<feature type="transmembrane region" description="Helical" evidence="1">
    <location>
        <begin position="330"/>
        <end position="349"/>
    </location>
</feature>
<protein>
    <submittedName>
        <fullName evidence="4">MgtC/SapB family protein</fullName>
    </submittedName>
</protein>
<dbReference type="AlphaFoldDB" id="A0A3N0VNK8"/>
<evidence type="ECO:0000313" key="5">
    <source>
        <dbReference type="Proteomes" id="UP000282106"/>
    </source>
</evidence>
<feature type="transmembrane region" description="Helical" evidence="1">
    <location>
        <begin position="86"/>
        <end position="104"/>
    </location>
</feature>
<accession>A0A3N0VNK8</accession>
<dbReference type="PANTHER" id="PTHR39084">
    <property type="entry name" value="MEMBRANE PROTEIN-RELATED"/>
    <property type="match status" value="1"/>
</dbReference>
<feature type="transmembrane region" description="Helical" evidence="1">
    <location>
        <begin position="231"/>
        <end position="255"/>
    </location>
</feature>
<feature type="transmembrane region" description="Helical" evidence="1">
    <location>
        <begin position="262"/>
        <end position="284"/>
    </location>
</feature>
<gene>
    <name evidence="4" type="ORF">ED208_03340</name>
</gene>
<feature type="transmembrane region" description="Helical" evidence="1">
    <location>
        <begin position="369"/>
        <end position="388"/>
    </location>
</feature>
<feature type="transmembrane region" description="Helical" evidence="1">
    <location>
        <begin position="201"/>
        <end position="219"/>
    </location>
</feature>
<proteinExistence type="predicted"/>
<feature type="transmembrane region" description="Helical" evidence="1">
    <location>
        <begin position="170"/>
        <end position="189"/>
    </location>
</feature>
<feature type="transmembrane region" description="Helical" evidence="1">
    <location>
        <begin position="110"/>
        <end position="127"/>
    </location>
</feature>
<feature type="transmembrane region" description="Helical" evidence="1">
    <location>
        <begin position="34"/>
        <end position="51"/>
    </location>
</feature>
<dbReference type="Pfam" id="PF02308">
    <property type="entry name" value="MgtC"/>
    <property type="match status" value="1"/>
</dbReference>
<dbReference type="PANTHER" id="PTHR39084:SF1">
    <property type="entry name" value="DUF4010 DOMAIN-CONTAINING PROTEIN"/>
    <property type="match status" value="1"/>
</dbReference>
<feature type="transmembrane region" description="Helical" evidence="1">
    <location>
        <begin position="57"/>
        <end position="74"/>
    </location>
</feature>
<evidence type="ECO:0000259" key="2">
    <source>
        <dbReference type="Pfam" id="PF02308"/>
    </source>
</evidence>